<gene>
    <name evidence="15" type="primary">LOC104787581</name>
</gene>
<keyword evidence="5" id="KW-0808">Transferase</keyword>
<evidence type="ECO:0000259" key="13">
    <source>
        <dbReference type="PROSITE" id="PS51081"/>
    </source>
</evidence>
<comment type="function">
    <text evidence="10">E3 ubiquitin-protein ligase that mediates ubiquitination and subsequent proteasomal degradation of target proteins. E3 ubiquitin ligases accept ubiquitin from an E2 ubiquitin-conjugating enzyme in the form of a thioester and then directly transfers the ubiquitin to targeted substrates. It probably triggers the ubiquitin-mediated degradation of different substrates.</text>
</comment>
<comment type="similarity">
    <text evidence="3">Belongs to the SINA (Seven in absentia) family.</text>
</comment>
<protein>
    <recommendedName>
        <fullName evidence="4">RING-type E3 ubiquitin transferase</fullName>
        <ecNumber evidence="4">2.3.2.27</ecNumber>
    </recommendedName>
</protein>
<evidence type="ECO:0000256" key="6">
    <source>
        <dbReference type="ARBA" id="ARBA00022723"/>
    </source>
</evidence>
<comment type="pathway">
    <text evidence="2">Protein modification; protein ubiquitination.</text>
</comment>
<evidence type="ECO:0000256" key="9">
    <source>
        <dbReference type="ARBA" id="ARBA00022833"/>
    </source>
</evidence>
<keyword evidence="9" id="KW-0862">Zinc</keyword>
<keyword evidence="8" id="KW-0833">Ubl conjugation pathway</keyword>
<evidence type="ECO:0000256" key="3">
    <source>
        <dbReference type="ARBA" id="ARBA00009119"/>
    </source>
</evidence>
<keyword evidence="7 11" id="KW-0863">Zinc-finger</keyword>
<evidence type="ECO:0000256" key="12">
    <source>
        <dbReference type="SAM" id="MobiDB-lite"/>
    </source>
</evidence>
<keyword evidence="14" id="KW-1185">Reference proteome</keyword>
<dbReference type="SUPFAM" id="SSF49599">
    <property type="entry name" value="TRAF domain-like"/>
    <property type="match status" value="1"/>
</dbReference>
<sequence>MAGEASSSRQKRQRLVEEEGENGGGDAAVARSGTLVDLDLFYCPVCSDSLTIPIFRCDNGHIACSSCCTKMKNVCPDCGDSIGDFRCLIMEKILEAFDVGRGFLFDLHLLDCPVCSNALTAPIFECDSGHIACSSCCKKQRYKCTACSLPIGNYRCRIMERLVEAIFIPCPNAKHGCREMFYYGKKLVHQKECIFAPCYCPALGCNYSGLYKDLYSHYETNHKCGKKHFRSRHDADAWVHVDDKILVLQEYRDGPLVVIQCFQKPEGVSVTVNCIAPSAPGVGEFSFLLSYSREGEYWALGSDKMNRIHKVSFQAPEKYFITVPMSDFKMKIRINRITEEIENEV</sequence>
<evidence type="ECO:0000313" key="15">
    <source>
        <dbReference type="RefSeq" id="XP_010511491.1"/>
    </source>
</evidence>
<reference evidence="14" key="1">
    <citation type="journal article" date="2014" name="Nat. Commun.">
        <title>The emerging biofuel crop Camelina sativa retains a highly undifferentiated hexaploid genome structure.</title>
        <authorList>
            <person name="Kagale S."/>
            <person name="Koh C."/>
            <person name="Nixon J."/>
            <person name="Bollina V."/>
            <person name="Clarke W.E."/>
            <person name="Tuteja R."/>
            <person name="Spillane C."/>
            <person name="Robinson S.J."/>
            <person name="Links M.G."/>
            <person name="Clarke C."/>
            <person name="Higgins E.E."/>
            <person name="Huebert T."/>
            <person name="Sharpe A.G."/>
            <person name="Parkin I.A."/>
        </authorList>
    </citation>
    <scope>NUCLEOTIDE SEQUENCE [LARGE SCALE GENOMIC DNA]</scope>
    <source>
        <strain evidence="14">cv. DH55</strain>
    </source>
</reference>
<feature type="domain" description="SIAH-type" evidence="13">
    <location>
        <begin position="165"/>
        <end position="223"/>
    </location>
</feature>
<evidence type="ECO:0000256" key="4">
    <source>
        <dbReference type="ARBA" id="ARBA00012483"/>
    </source>
</evidence>
<evidence type="ECO:0000256" key="7">
    <source>
        <dbReference type="ARBA" id="ARBA00022771"/>
    </source>
</evidence>
<dbReference type="InterPro" id="IPR013083">
    <property type="entry name" value="Znf_RING/FYVE/PHD"/>
</dbReference>
<dbReference type="PANTHER" id="PTHR46632:SF11">
    <property type="entry name" value="E3 UBIQUITIN-PROTEIN LIGASE SINA-LIKE 1-RELATED"/>
    <property type="match status" value="1"/>
</dbReference>
<dbReference type="InterPro" id="IPR044286">
    <property type="entry name" value="SINL_plant"/>
</dbReference>
<evidence type="ECO:0000313" key="14">
    <source>
        <dbReference type="Proteomes" id="UP000694864"/>
    </source>
</evidence>
<dbReference type="RefSeq" id="XP_010511491.1">
    <property type="nucleotide sequence ID" value="XM_010513189.2"/>
</dbReference>
<dbReference type="Gene3D" id="3.30.40.10">
    <property type="entry name" value="Zinc/RING finger domain, C3HC4 (zinc finger)"/>
    <property type="match status" value="1"/>
</dbReference>
<dbReference type="EC" id="2.3.2.27" evidence="4"/>
<proteinExistence type="inferred from homology"/>
<dbReference type="Pfam" id="PF21361">
    <property type="entry name" value="Sina_ZnF"/>
    <property type="match status" value="1"/>
</dbReference>
<dbReference type="PROSITE" id="PS51081">
    <property type="entry name" value="ZF_SIAH"/>
    <property type="match status" value="1"/>
</dbReference>
<comment type="catalytic activity">
    <reaction evidence="1">
        <text>S-ubiquitinyl-[E2 ubiquitin-conjugating enzyme]-L-cysteine + [acceptor protein]-L-lysine = [E2 ubiquitin-conjugating enzyme]-L-cysteine + N(6)-ubiquitinyl-[acceptor protein]-L-lysine.</text>
        <dbReference type="EC" id="2.3.2.27"/>
    </reaction>
</comment>
<dbReference type="GeneID" id="104787581"/>
<dbReference type="InterPro" id="IPR013010">
    <property type="entry name" value="Znf_SIAH"/>
</dbReference>
<evidence type="ECO:0000256" key="8">
    <source>
        <dbReference type="ARBA" id="ARBA00022786"/>
    </source>
</evidence>
<evidence type="ECO:0000256" key="2">
    <source>
        <dbReference type="ARBA" id="ARBA00004906"/>
    </source>
</evidence>
<dbReference type="InterPro" id="IPR049548">
    <property type="entry name" value="Sina-like_RING"/>
</dbReference>
<feature type="region of interest" description="Disordered" evidence="12">
    <location>
        <begin position="1"/>
        <end position="25"/>
    </location>
</feature>
<name>A0ABM0Z7G5_CAMSA</name>
<evidence type="ECO:0000256" key="1">
    <source>
        <dbReference type="ARBA" id="ARBA00000900"/>
    </source>
</evidence>
<keyword evidence="6" id="KW-0479">Metal-binding</keyword>
<evidence type="ECO:0000256" key="11">
    <source>
        <dbReference type="PROSITE-ProRule" id="PRU00455"/>
    </source>
</evidence>
<dbReference type="PANTHER" id="PTHR46632">
    <property type="entry name" value="E3 UBIQUITIN-PROTEIN LIGASE SINA-LIKE 4"/>
    <property type="match status" value="1"/>
</dbReference>
<accession>A0ABM0Z7G5</accession>
<dbReference type="Pfam" id="PF21362">
    <property type="entry name" value="Sina_RING"/>
    <property type="match status" value="2"/>
</dbReference>
<reference evidence="15" key="2">
    <citation type="submission" date="2025-08" db="UniProtKB">
        <authorList>
            <consortium name="RefSeq"/>
        </authorList>
    </citation>
    <scope>IDENTIFICATION</scope>
    <source>
        <tissue evidence="15">Leaf</tissue>
    </source>
</reference>
<evidence type="ECO:0000256" key="10">
    <source>
        <dbReference type="ARBA" id="ARBA00024004"/>
    </source>
</evidence>
<dbReference type="Proteomes" id="UP000694864">
    <property type="component" value="Chromosome 5"/>
</dbReference>
<evidence type="ECO:0000256" key="5">
    <source>
        <dbReference type="ARBA" id="ARBA00022679"/>
    </source>
</evidence>
<dbReference type="CDD" id="cd16571">
    <property type="entry name" value="RING-HC_SIAHs"/>
    <property type="match status" value="1"/>
</dbReference>
<organism evidence="14 15">
    <name type="scientific">Camelina sativa</name>
    <name type="common">False flax</name>
    <name type="synonym">Myagrum sativum</name>
    <dbReference type="NCBI Taxonomy" id="90675"/>
    <lineage>
        <taxon>Eukaryota</taxon>
        <taxon>Viridiplantae</taxon>
        <taxon>Streptophyta</taxon>
        <taxon>Embryophyta</taxon>
        <taxon>Tracheophyta</taxon>
        <taxon>Spermatophyta</taxon>
        <taxon>Magnoliopsida</taxon>
        <taxon>eudicotyledons</taxon>
        <taxon>Gunneridae</taxon>
        <taxon>Pentapetalae</taxon>
        <taxon>rosids</taxon>
        <taxon>malvids</taxon>
        <taxon>Brassicales</taxon>
        <taxon>Brassicaceae</taxon>
        <taxon>Camelineae</taxon>
        <taxon>Camelina</taxon>
    </lineage>
</organism>